<feature type="domain" description="Calcineurin-like phosphoesterase" evidence="1">
    <location>
        <begin position="43"/>
        <end position="281"/>
    </location>
</feature>
<dbReference type="InterPro" id="IPR004843">
    <property type="entry name" value="Calcineurin-like_PHP"/>
</dbReference>
<dbReference type="PANTHER" id="PTHR37844:SF2">
    <property type="entry name" value="SER_THR PROTEIN PHOSPHATASE SUPERFAMILY (AFU_ORTHOLOGUE AFUA_1G14840)"/>
    <property type="match status" value="1"/>
</dbReference>
<dbReference type="PANTHER" id="PTHR37844">
    <property type="entry name" value="SER/THR PROTEIN PHOSPHATASE SUPERFAMILY (AFU_ORTHOLOGUE AFUA_1G14840)"/>
    <property type="match status" value="1"/>
</dbReference>
<dbReference type="Pfam" id="PF00149">
    <property type="entry name" value="Metallophos"/>
    <property type="match status" value="1"/>
</dbReference>
<dbReference type="Proteomes" id="UP001146793">
    <property type="component" value="Unassembled WGS sequence"/>
</dbReference>
<evidence type="ECO:0000313" key="2">
    <source>
        <dbReference type="EMBL" id="KAJ3431598.1"/>
    </source>
</evidence>
<dbReference type="InterPro" id="IPR029052">
    <property type="entry name" value="Metallo-depent_PP-like"/>
</dbReference>
<dbReference type="SUPFAM" id="SSF56300">
    <property type="entry name" value="Metallo-dependent phosphatases"/>
    <property type="match status" value="1"/>
</dbReference>
<organism evidence="2 3">
    <name type="scientific">Anaeramoeba flamelloides</name>
    <dbReference type="NCBI Taxonomy" id="1746091"/>
    <lineage>
        <taxon>Eukaryota</taxon>
        <taxon>Metamonada</taxon>
        <taxon>Anaeramoebidae</taxon>
        <taxon>Anaeramoeba</taxon>
    </lineage>
</organism>
<dbReference type="AlphaFoldDB" id="A0AAV7YV62"/>
<dbReference type="GO" id="GO:0016787">
    <property type="term" value="F:hydrolase activity"/>
    <property type="evidence" value="ECO:0007669"/>
    <property type="project" value="InterPro"/>
</dbReference>
<reference evidence="2" key="1">
    <citation type="submission" date="2022-08" db="EMBL/GenBank/DDBJ databases">
        <title>Novel sulphate-reducing endosymbionts in the free-living metamonad Anaeramoeba.</title>
        <authorList>
            <person name="Jerlstrom-Hultqvist J."/>
            <person name="Cepicka I."/>
            <person name="Gallot-Lavallee L."/>
            <person name="Salas-Leiva D."/>
            <person name="Curtis B.A."/>
            <person name="Zahonova K."/>
            <person name="Pipaliya S."/>
            <person name="Dacks J."/>
            <person name="Roger A.J."/>
        </authorList>
    </citation>
    <scope>NUCLEOTIDE SEQUENCE</scope>
    <source>
        <strain evidence="2">Busselton2</strain>
    </source>
</reference>
<gene>
    <name evidence="2" type="ORF">M0812_20511</name>
</gene>
<dbReference type="EMBL" id="JANTQA010000047">
    <property type="protein sequence ID" value="KAJ3431598.1"/>
    <property type="molecule type" value="Genomic_DNA"/>
</dbReference>
<sequence length="314" mass="36601">MNIQENDQQEFFNIIKRKNQKKEERKADIIIEALDLDWLTCQFVSDLHLEMYESPELAMKSVPKIIESKSDMLALLGDIGIPTQEPYADFLIEMGKKFKLVFVITGNHEFYQAKQETAKTVEEIDQLIEEICSNVPTKNVFFLNNDSVLIKMKKRSVRILGTTLWSDIPKKAKETISGGLNDYNYCYQTKTEKMTVEYTQNMFERNVKWIKRNMKISNKNKEDSMVVFSHHVPSFDGTAEPGYEDQLINHAFASDLEYLLKNNDKCKHTHIKTWLYGHTHWSFDGIIQGTRVATNPRGYPWESVGYNKKLHILL</sequence>
<protein>
    <submittedName>
        <fullName evidence="2">Ser/thr protein phosphatase superfamily</fullName>
    </submittedName>
</protein>
<evidence type="ECO:0000313" key="3">
    <source>
        <dbReference type="Proteomes" id="UP001146793"/>
    </source>
</evidence>
<proteinExistence type="predicted"/>
<name>A0AAV7YV62_9EUKA</name>
<evidence type="ECO:0000259" key="1">
    <source>
        <dbReference type="Pfam" id="PF00149"/>
    </source>
</evidence>
<accession>A0AAV7YV62</accession>
<comment type="caution">
    <text evidence="2">The sequence shown here is derived from an EMBL/GenBank/DDBJ whole genome shotgun (WGS) entry which is preliminary data.</text>
</comment>
<dbReference type="Gene3D" id="3.60.21.10">
    <property type="match status" value="1"/>
</dbReference>